<reference evidence="1" key="1">
    <citation type="journal article" date="2016" name="Int. J. Syst. Evol. Microbiol.">
        <title>Pseudoxanthomonas helianthi sp. nov., isolated from roots of Jerusalem artichoke (Helianthus tuberosus).</title>
        <authorList>
            <person name="Kittiwongwattana C."/>
            <person name="Thawai C."/>
        </authorList>
    </citation>
    <scope>NUCLEOTIDE SEQUENCE</scope>
    <source>
        <strain evidence="1">110414</strain>
    </source>
</reference>
<dbReference type="RefSeq" id="WP_210535841.1">
    <property type="nucleotide sequence ID" value="NZ_JAGKTC010000001.1"/>
</dbReference>
<dbReference type="EMBL" id="JAGKTC010000001">
    <property type="protein sequence ID" value="MBP3984043.1"/>
    <property type="molecule type" value="Genomic_DNA"/>
</dbReference>
<reference evidence="1" key="2">
    <citation type="submission" date="2021-03" db="EMBL/GenBank/DDBJ databases">
        <authorList>
            <person name="Cao W."/>
        </authorList>
    </citation>
    <scope>NUCLEOTIDE SEQUENCE</scope>
    <source>
        <strain evidence="1">110414</strain>
    </source>
</reference>
<sequence length="227" mass="24890">MIRAGCCCTVVPDIAQLEPLPKPAAKLKAAGRQADPLLNTRTPPQETHWPDGTIFTLGHSTLAIEDFIALLQTYGIQRLVDVRTIPASRHNPQYMSDALAASLAANGIGYLHMPALGGLRHPRKDSPNAGWRNKSFRGYADYMQTDAFREAVENLIVMGRQSRTAIMCAEAVPWRCHRSLVADALGVRGVPVVEILSARDWRMHALTPFAQVEGTSIIYPPKQGSLL</sequence>
<name>A0A940X446_9GAMM</name>
<evidence type="ECO:0000313" key="1">
    <source>
        <dbReference type="EMBL" id="MBP3984043.1"/>
    </source>
</evidence>
<dbReference type="InterPro" id="IPR007438">
    <property type="entry name" value="DUF488"/>
</dbReference>
<protein>
    <submittedName>
        <fullName evidence="1">DUF488 domain-containing protein</fullName>
    </submittedName>
</protein>
<dbReference type="AlphaFoldDB" id="A0A940X446"/>
<proteinExistence type="predicted"/>
<dbReference type="Pfam" id="PF04343">
    <property type="entry name" value="DUF488"/>
    <property type="match status" value="1"/>
</dbReference>
<organism evidence="1 2">
    <name type="scientific">Pseudoxanthomonas helianthi</name>
    <dbReference type="NCBI Taxonomy" id="1453541"/>
    <lineage>
        <taxon>Bacteria</taxon>
        <taxon>Pseudomonadati</taxon>
        <taxon>Pseudomonadota</taxon>
        <taxon>Gammaproteobacteria</taxon>
        <taxon>Lysobacterales</taxon>
        <taxon>Lysobacteraceae</taxon>
        <taxon>Pseudoxanthomonas</taxon>
    </lineage>
</organism>
<keyword evidence="2" id="KW-1185">Reference proteome</keyword>
<comment type="caution">
    <text evidence="1">The sequence shown here is derived from an EMBL/GenBank/DDBJ whole genome shotgun (WGS) entry which is preliminary data.</text>
</comment>
<dbReference type="PANTHER" id="PTHR39337:SF1">
    <property type="entry name" value="BLR5642 PROTEIN"/>
    <property type="match status" value="1"/>
</dbReference>
<dbReference type="Proteomes" id="UP000673447">
    <property type="component" value="Unassembled WGS sequence"/>
</dbReference>
<gene>
    <name evidence="1" type="ORF">J5837_06340</name>
</gene>
<accession>A0A940X446</accession>
<evidence type="ECO:0000313" key="2">
    <source>
        <dbReference type="Proteomes" id="UP000673447"/>
    </source>
</evidence>
<dbReference type="PANTHER" id="PTHR39337">
    <property type="entry name" value="BLR5642 PROTEIN"/>
    <property type="match status" value="1"/>
</dbReference>